<evidence type="ECO:0000313" key="1">
    <source>
        <dbReference type="EMBL" id="GAA4400588.1"/>
    </source>
</evidence>
<organism evidence="1 2">
    <name type="scientific">Ornithinibacter aureus</name>
    <dbReference type="NCBI Taxonomy" id="622664"/>
    <lineage>
        <taxon>Bacteria</taxon>
        <taxon>Bacillati</taxon>
        <taxon>Actinomycetota</taxon>
        <taxon>Actinomycetes</taxon>
        <taxon>Micrococcales</taxon>
        <taxon>Intrasporangiaceae</taxon>
        <taxon>Ornithinibacter</taxon>
    </lineage>
</organism>
<dbReference type="EMBL" id="BAABFX010000039">
    <property type="protein sequence ID" value="GAA4400588.1"/>
    <property type="molecule type" value="Genomic_DNA"/>
</dbReference>
<proteinExistence type="predicted"/>
<accession>A0ABP8K5P7</accession>
<keyword evidence="2" id="KW-1185">Reference proteome</keyword>
<reference evidence="2" key="1">
    <citation type="journal article" date="2019" name="Int. J. Syst. Evol. Microbiol.">
        <title>The Global Catalogue of Microorganisms (GCM) 10K type strain sequencing project: providing services to taxonomists for standard genome sequencing and annotation.</title>
        <authorList>
            <consortium name="The Broad Institute Genomics Platform"/>
            <consortium name="The Broad Institute Genome Sequencing Center for Infectious Disease"/>
            <person name="Wu L."/>
            <person name="Ma J."/>
        </authorList>
    </citation>
    <scope>NUCLEOTIDE SEQUENCE [LARGE SCALE GENOMIC DNA]</scope>
    <source>
        <strain evidence="2">JCM 17738</strain>
    </source>
</reference>
<name>A0ABP8K5P7_9MICO</name>
<sequence>MALGDGKGVRVGKDPVEELLRLSTEAGAAADRLRERRVAVSRFALVWWQGGAAQVFRDAFERRVAGLAATEAELRFLAQACHELAGLVAAESVASDVGSGLAS</sequence>
<gene>
    <name evidence="1" type="ORF">GCM10023153_28210</name>
</gene>
<dbReference type="Proteomes" id="UP001500390">
    <property type="component" value="Unassembled WGS sequence"/>
</dbReference>
<evidence type="ECO:0000313" key="2">
    <source>
        <dbReference type="Proteomes" id="UP001500390"/>
    </source>
</evidence>
<comment type="caution">
    <text evidence="1">The sequence shown here is derived from an EMBL/GenBank/DDBJ whole genome shotgun (WGS) entry which is preliminary data.</text>
</comment>
<protein>
    <submittedName>
        <fullName evidence="1">Uncharacterized protein</fullName>
    </submittedName>
</protein>